<evidence type="ECO:0000313" key="11">
    <source>
        <dbReference type="Proteomes" id="UP000650467"/>
    </source>
</evidence>
<dbReference type="OrthoDB" id="341482at2759"/>
<organism evidence="10 11">
    <name type="scientific">Chlamydomonas incerta</name>
    <dbReference type="NCBI Taxonomy" id="51695"/>
    <lineage>
        <taxon>Eukaryota</taxon>
        <taxon>Viridiplantae</taxon>
        <taxon>Chlorophyta</taxon>
        <taxon>core chlorophytes</taxon>
        <taxon>Chlorophyceae</taxon>
        <taxon>CS clade</taxon>
        <taxon>Chlamydomonadales</taxon>
        <taxon>Chlamydomonadaceae</taxon>
        <taxon>Chlamydomonas</taxon>
    </lineage>
</organism>
<evidence type="ECO:0000256" key="8">
    <source>
        <dbReference type="SAM" id="Coils"/>
    </source>
</evidence>
<keyword evidence="2" id="KW-0813">Transport</keyword>
<keyword evidence="3" id="KW-0509">mRNA transport</keyword>
<sequence>MEEQIDLRDVIALDADAAGTVYALWRSEDGGLRIVLIDGRQEVLDAQQRQASLQDPVALAKPSATHVVHTNPAVNFDARGLRVTPSGRYVVLYGNSNEDSSVISLAVVDLHGGQPLATPPGSAVRHRQCRLLAVDSVLFGSRPGLVLHQVSWHAHSEEHLVVLTSDNRLRLYHVTHSLAVAEQTLHVIPQAGSLPQRYGLSNVGAAAGPGASPGHGAAASPLGAGGGAGDVSGSSDVVAFAFGPALGWGLFSMLLLGNDGLVYSLGPVAPFGMRCSGALLQRLAAEEAAAEEWLAAVFGQEAVDNPGARSRWPVLPHVVEEVSPALVGPLNPRLRQELPHLTARAVGLAVAHTITASSSSASAANGTGTPSAAGAAPTSVSTAVVGYADGRLLANAVAGAWVPAWCDHAPQYMTASGAASSAPSAVRYRCVLRSAGAGTGTGGPAAGLGLAFAAAAGEAAPVAVTPRMVLLDVVELPMDGAAAPPPAQKAVVAVGVGGTPGSSGRFGLADVDSDDEEEDDDGDLYGAGGSAVPRRPMTLHMQAGAAGAAAATAWVSLRSRGCWSVTLPWSALLPRLLGGPGGAAAAEALPSDLPAPVVKCVHEVAAAAAGSMTPAGAATAVDDAAVVDSCLLANPLLGGGLLMLSRSGTLHYYQPAGAAELVSHQTAMAAAASTPASAGGSAATPAGAALSPLASPEQRKAAVEAHIRAVYGSLVAPPPDRKLPKPPAGAPTPLTVAIPEGLRHLTDCIAALRATHIPFLTGASLDLTARADALRAEAAKHAAAVADLTDLAAAAEARQATLEARVARLKSLHENLVERAGVLASLHWSLPRALSHAERDMRDQLSALEARATSLDKQWGALASRARRLCDERRCASGPGGALHAGTGVKMATVPESQLEKVHEAVVTQYRGLTAARAALTALEQHAAAAVADRTAEQLEKGLGLATGLGSGASGAMGTPAAKVAGLGVAA</sequence>
<comment type="subcellular location">
    <subcellularLocation>
        <location evidence="1">Nucleus</location>
        <location evidence="1">Nuclear pore complex</location>
    </subcellularLocation>
</comment>
<evidence type="ECO:0000256" key="3">
    <source>
        <dbReference type="ARBA" id="ARBA00022816"/>
    </source>
</evidence>
<dbReference type="Proteomes" id="UP000650467">
    <property type="component" value="Unassembled WGS sequence"/>
</dbReference>
<protein>
    <recommendedName>
        <fullName evidence="12">Nuclear pore complex protein Nup88</fullName>
    </recommendedName>
</protein>
<dbReference type="GO" id="GO:0000056">
    <property type="term" value="P:ribosomal small subunit export from nucleus"/>
    <property type="evidence" value="ECO:0007669"/>
    <property type="project" value="InterPro"/>
</dbReference>
<dbReference type="AlphaFoldDB" id="A0A835SN79"/>
<evidence type="ECO:0008006" key="12">
    <source>
        <dbReference type="Google" id="ProtNLM"/>
    </source>
</evidence>
<dbReference type="Pfam" id="PF10168">
    <property type="entry name" value="Nup88"/>
    <property type="match status" value="1"/>
</dbReference>
<keyword evidence="7" id="KW-0539">Nucleus</keyword>
<feature type="compositionally biased region" description="Acidic residues" evidence="9">
    <location>
        <begin position="511"/>
        <end position="523"/>
    </location>
</feature>
<reference evidence="10" key="1">
    <citation type="journal article" date="2020" name="bioRxiv">
        <title>Comparative genomics of Chlamydomonas.</title>
        <authorList>
            <person name="Craig R.J."/>
            <person name="Hasan A.R."/>
            <person name="Ness R.W."/>
            <person name="Keightley P.D."/>
        </authorList>
    </citation>
    <scope>NUCLEOTIDE SEQUENCE</scope>
    <source>
        <strain evidence="10">SAG 7.73</strain>
    </source>
</reference>
<keyword evidence="5" id="KW-0811">Translocation</keyword>
<dbReference type="GO" id="GO:0006406">
    <property type="term" value="P:mRNA export from nucleus"/>
    <property type="evidence" value="ECO:0007669"/>
    <property type="project" value="TreeGrafter"/>
</dbReference>
<name>A0A835SN79_CHLIN</name>
<keyword evidence="8" id="KW-0175">Coiled coil</keyword>
<proteinExistence type="predicted"/>
<dbReference type="GO" id="GO:0006606">
    <property type="term" value="P:protein import into nucleus"/>
    <property type="evidence" value="ECO:0007669"/>
    <property type="project" value="TreeGrafter"/>
</dbReference>
<gene>
    <name evidence="10" type="ORF">HXX76_010365</name>
</gene>
<dbReference type="PANTHER" id="PTHR13257:SF0">
    <property type="entry name" value="NUCLEAR PORE COMPLEX PROTEIN NUP88"/>
    <property type="match status" value="1"/>
</dbReference>
<feature type="region of interest" description="Disordered" evidence="9">
    <location>
        <begin position="503"/>
        <end position="527"/>
    </location>
</feature>
<dbReference type="EMBL" id="JAEHOC010000028">
    <property type="protein sequence ID" value="KAG2430267.1"/>
    <property type="molecule type" value="Genomic_DNA"/>
</dbReference>
<keyword evidence="11" id="KW-1185">Reference proteome</keyword>
<comment type="caution">
    <text evidence="10">The sequence shown here is derived from an EMBL/GenBank/DDBJ whole genome shotgun (WGS) entry which is preliminary data.</text>
</comment>
<keyword evidence="4" id="KW-0653">Protein transport</keyword>
<dbReference type="GO" id="GO:0000055">
    <property type="term" value="P:ribosomal large subunit export from nucleus"/>
    <property type="evidence" value="ECO:0007669"/>
    <property type="project" value="InterPro"/>
</dbReference>
<dbReference type="InterPro" id="IPR019321">
    <property type="entry name" value="Nucleoporin_Nup88"/>
</dbReference>
<feature type="coiled-coil region" evidence="8">
    <location>
        <begin position="785"/>
        <end position="858"/>
    </location>
</feature>
<evidence type="ECO:0000313" key="10">
    <source>
        <dbReference type="EMBL" id="KAG2430267.1"/>
    </source>
</evidence>
<evidence type="ECO:0000256" key="7">
    <source>
        <dbReference type="ARBA" id="ARBA00023242"/>
    </source>
</evidence>
<evidence type="ECO:0000256" key="1">
    <source>
        <dbReference type="ARBA" id="ARBA00004567"/>
    </source>
</evidence>
<evidence type="ECO:0000256" key="2">
    <source>
        <dbReference type="ARBA" id="ARBA00022448"/>
    </source>
</evidence>
<dbReference type="GO" id="GO:0005643">
    <property type="term" value="C:nuclear pore"/>
    <property type="evidence" value="ECO:0007669"/>
    <property type="project" value="UniProtKB-SubCell"/>
</dbReference>
<evidence type="ECO:0000256" key="6">
    <source>
        <dbReference type="ARBA" id="ARBA00023132"/>
    </source>
</evidence>
<keyword evidence="6" id="KW-0906">Nuclear pore complex</keyword>
<dbReference type="GO" id="GO:0017056">
    <property type="term" value="F:structural constituent of nuclear pore"/>
    <property type="evidence" value="ECO:0007669"/>
    <property type="project" value="InterPro"/>
</dbReference>
<evidence type="ECO:0000256" key="4">
    <source>
        <dbReference type="ARBA" id="ARBA00022927"/>
    </source>
</evidence>
<dbReference type="PANTHER" id="PTHR13257">
    <property type="entry name" value="NUCLEOPORIN NUP84-RELATED"/>
    <property type="match status" value="1"/>
</dbReference>
<dbReference type="InterPro" id="IPR037700">
    <property type="entry name" value="NUP88/NUP82"/>
</dbReference>
<accession>A0A835SN79</accession>
<evidence type="ECO:0000256" key="9">
    <source>
        <dbReference type="SAM" id="MobiDB-lite"/>
    </source>
</evidence>
<evidence type="ECO:0000256" key="5">
    <source>
        <dbReference type="ARBA" id="ARBA00023010"/>
    </source>
</evidence>